<reference evidence="1" key="2">
    <citation type="submission" date="2015-06" db="UniProtKB">
        <authorList>
            <consortium name="EnsemblProtists"/>
        </authorList>
    </citation>
    <scope>IDENTIFICATION</scope>
    <source>
        <strain evidence="1">Emoy2</strain>
    </source>
</reference>
<dbReference type="InParanoid" id="M4BMR2"/>
<accession>M4BMR2</accession>
<protein>
    <submittedName>
        <fullName evidence="1">Uncharacterized protein</fullName>
    </submittedName>
</protein>
<dbReference type="HOGENOM" id="CLU_2065975_0_0_1"/>
<dbReference type="AlphaFoldDB" id="M4BMR2"/>
<reference evidence="2" key="1">
    <citation type="journal article" date="2010" name="Science">
        <title>Signatures of adaptation to obligate biotrophy in the Hyaloperonospora arabidopsidis genome.</title>
        <authorList>
            <person name="Baxter L."/>
            <person name="Tripathy S."/>
            <person name="Ishaque N."/>
            <person name="Boot N."/>
            <person name="Cabral A."/>
            <person name="Kemen E."/>
            <person name="Thines M."/>
            <person name="Ah-Fong A."/>
            <person name="Anderson R."/>
            <person name="Badejoko W."/>
            <person name="Bittner-Eddy P."/>
            <person name="Boore J.L."/>
            <person name="Chibucos M.C."/>
            <person name="Coates M."/>
            <person name="Dehal P."/>
            <person name="Delehaunty K."/>
            <person name="Dong S."/>
            <person name="Downton P."/>
            <person name="Dumas B."/>
            <person name="Fabro G."/>
            <person name="Fronick C."/>
            <person name="Fuerstenberg S.I."/>
            <person name="Fulton L."/>
            <person name="Gaulin E."/>
            <person name="Govers F."/>
            <person name="Hughes L."/>
            <person name="Humphray S."/>
            <person name="Jiang R.H."/>
            <person name="Judelson H."/>
            <person name="Kamoun S."/>
            <person name="Kyung K."/>
            <person name="Meijer H."/>
            <person name="Minx P."/>
            <person name="Morris P."/>
            <person name="Nelson J."/>
            <person name="Phuntumart V."/>
            <person name="Qutob D."/>
            <person name="Rehmany A."/>
            <person name="Rougon-Cardoso A."/>
            <person name="Ryden P."/>
            <person name="Torto-Alalibo T."/>
            <person name="Studholme D."/>
            <person name="Wang Y."/>
            <person name="Win J."/>
            <person name="Wood J."/>
            <person name="Clifton S.W."/>
            <person name="Rogers J."/>
            <person name="Van den Ackerveken G."/>
            <person name="Jones J.D."/>
            <person name="McDowell J.M."/>
            <person name="Beynon J."/>
            <person name="Tyler B.M."/>
        </authorList>
    </citation>
    <scope>NUCLEOTIDE SEQUENCE [LARGE SCALE GENOMIC DNA]</scope>
    <source>
        <strain evidence="2">Emoy2</strain>
    </source>
</reference>
<dbReference type="EnsemblProtists" id="HpaT807699">
    <property type="protein sequence ID" value="HpaP807699"/>
    <property type="gene ID" value="HpaG807699"/>
</dbReference>
<evidence type="ECO:0000313" key="1">
    <source>
        <dbReference type="EnsemblProtists" id="HpaP807699"/>
    </source>
</evidence>
<evidence type="ECO:0000313" key="2">
    <source>
        <dbReference type="Proteomes" id="UP000011713"/>
    </source>
</evidence>
<organism evidence="1 2">
    <name type="scientific">Hyaloperonospora arabidopsidis (strain Emoy2)</name>
    <name type="common">Downy mildew agent</name>
    <name type="synonym">Peronospora arabidopsidis</name>
    <dbReference type="NCBI Taxonomy" id="559515"/>
    <lineage>
        <taxon>Eukaryota</taxon>
        <taxon>Sar</taxon>
        <taxon>Stramenopiles</taxon>
        <taxon>Oomycota</taxon>
        <taxon>Peronosporomycetes</taxon>
        <taxon>Peronosporales</taxon>
        <taxon>Peronosporaceae</taxon>
        <taxon>Hyaloperonospora</taxon>
    </lineage>
</organism>
<proteinExistence type="predicted"/>
<name>M4BMR2_HYAAE</name>
<keyword evidence="2" id="KW-1185">Reference proteome</keyword>
<sequence length="119" mass="12844">MKTPSISACRGPARSKFSYLRPRKKKSSVALSGETCISDGGDARSQTEVEAQQLEYINGQQKFFQDAMSNVASDGPREDDDITDFVTATIATIVADALAELSFLADGASIEEESNLLMM</sequence>
<dbReference type="VEuPathDB" id="FungiDB:HpaG807699"/>
<dbReference type="Proteomes" id="UP000011713">
    <property type="component" value="Unassembled WGS sequence"/>
</dbReference>
<dbReference type="EMBL" id="JH598426">
    <property type="status" value="NOT_ANNOTATED_CDS"/>
    <property type="molecule type" value="Genomic_DNA"/>
</dbReference>